<feature type="non-terminal residue" evidence="1">
    <location>
        <position position="182"/>
    </location>
</feature>
<sequence length="182" mass="19602">GSSMAKPAYDYIIREGRPVGTIQGFKSEGYYTIDDFTYADGKYTLKPGIPDIQGIVNYPDGVKVLAADGQTAVPGMPKFADTTGNGVVDEDDKTIIGEAMPQHTGGFTINGNWKAIDFSVGFTYQIGGDVYNANAMHSLMGNKDNSAGQNRLKFVSETFKYYDVDTNGDLMLVKDPTALAAL</sequence>
<reference evidence="1" key="1">
    <citation type="journal article" date="2013" name="Environ. Microbiol.">
        <title>Microbiota from the distal guts of lean and obese adolescents exhibit partial functional redundancy besides clear differences in community structure.</title>
        <authorList>
            <person name="Ferrer M."/>
            <person name="Ruiz A."/>
            <person name="Lanza F."/>
            <person name="Haange S.B."/>
            <person name="Oberbach A."/>
            <person name="Till H."/>
            <person name="Bargiela R."/>
            <person name="Campoy C."/>
            <person name="Segura M.T."/>
            <person name="Richter M."/>
            <person name="von Bergen M."/>
            <person name="Seifert J."/>
            <person name="Suarez A."/>
        </authorList>
    </citation>
    <scope>NUCLEOTIDE SEQUENCE</scope>
</reference>
<dbReference type="AlphaFoldDB" id="K1TFI5"/>
<proteinExistence type="predicted"/>
<comment type="caution">
    <text evidence="1">The sequence shown here is derived from an EMBL/GenBank/DDBJ whole genome shotgun (WGS) entry which is preliminary data.</text>
</comment>
<accession>K1TFI5</accession>
<name>K1TFI5_9ZZZZ</name>
<dbReference type="EMBL" id="AJWZ01004535">
    <property type="protein sequence ID" value="EKC65160.1"/>
    <property type="molecule type" value="Genomic_DNA"/>
</dbReference>
<feature type="non-terminal residue" evidence="1">
    <location>
        <position position="1"/>
    </location>
</feature>
<organism evidence="1">
    <name type="scientific">human gut metagenome</name>
    <dbReference type="NCBI Taxonomy" id="408170"/>
    <lineage>
        <taxon>unclassified sequences</taxon>
        <taxon>metagenomes</taxon>
        <taxon>organismal metagenomes</taxon>
    </lineage>
</organism>
<evidence type="ECO:0000313" key="1">
    <source>
        <dbReference type="EMBL" id="EKC65160.1"/>
    </source>
</evidence>
<gene>
    <name evidence="1" type="ORF">OBE_06583</name>
</gene>
<protein>
    <submittedName>
        <fullName evidence="1">Uncharacterized protein</fullName>
    </submittedName>
</protein>